<gene>
    <name evidence="1" type="ORF">K504DRAFT_120956</name>
</gene>
<dbReference type="EMBL" id="MU005782">
    <property type="protein sequence ID" value="KAF2704602.1"/>
    <property type="molecule type" value="Genomic_DNA"/>
</dbReference>
<dbReference type="Proteomes" id="UP000799428">
    <property type="component" value="Unassembled WGS sequence"/>
</dbReference>
<proteinExistence type="predicted"/>
<keyword evidence="2" id="KW-1185">Reference proteome</keyword>
<sequence length="177" mass="19700">MQGRTVPADLFSRLEIDNNRYGINREGWGNMRDRVEEMSECPVALQQVTYLYMDVYVDGYGSMDAGEENMELLAGVLSAMPNLESLHWGVPAEANEFFECVLARRELQLPSVAHLVVGAFAQHMVSVCPRLRSLEGGSYFNHWSWGDGGLEPDEEPLDSSSAGSIARAHHYQPVVHG</sequence>
<evidence type="ECO:0000313" key="2">
    <source>
        <dbReference type="Proteomes" id="UP000799428"/>
    </source>
</evidence>
<dbReference type="OrthoDB" id="3636801at2759"/>
<accession>A0A6G1JWF3</accession>
<reference evidence="1" key="1">
    <citation type="journal article" date="2020" name="Stud. Mycol.">
        <title>101 Dothideomycetes genomes: a test case for predicting lifestyles and emergence of pathogens.</title>
        <authorList>
            <person name="Haridas S."/>
            <person name="Albert R."/>
            <person name="Binder M."/>
            <person name="Bloem J."/>
            <person name="Labutti K."/>
            <person name="Salamov A."/>
            <person name="Andreopoulos B."/>
            <person name="Baker S."/>
            <person name="Barry K."/>
            <person name="Bills G."/>
            <person name="Bluhm B."/>
            <person name="Cannon C."/>
            <person name="Castanera R."/>
            <person name="Culley D."/>
            <person name="Daum C."/>
            <person name="Ezra D."/>
            <person name="Gonzalez J."/>
            <person name="Henrissat B."/>
            <person name="Kuo A."/>
            <person name="Liang C."/>
            <person name="Lipzen A."/>
            <person name="Lutzoni F."/>
            <person name="Magnuson J."/>
            <person name="Mondo S."/>
            <person name="Nolan M."/>
            <person name="Ohm R."/>
            <person name="Pangilinan J."/>
            <person name="Park H.-J."/>
            <person name="Ramirez L."/>
            <person name="Alfaro M."/>
            <person name="Sun H."/>
            <person name="Tritt A."/>
            <person name="Yoshinaga Y."/>
            <person name="Zwiers L.-H."/>
            <person name="Turgeon B."/>
            <person name="Goodwin S."/>
            <person name="Spatafora J."/>
            <person name="Crous P."/>
            <person name="Grigoriev I."/>
        </authorList>
    </citation>
    <scope>NUCLEOTIDE SEQUENCE</scope>
    <source>
        <strain evidence="1">CBS 279.74</strain>
    </source>
</reference>
<dbReference type="AlphaFoldDB" id="A0A6G1JWF3"/>
<name>A0A6G1JWF3_9PLEO</name>
<organism evidence="1 2">
    <name type="scientific">Pleomassaria siparia CBS 279.74</name>
    <dbReference type="NCBI Taxonomy" id="1314801"/>
    <lineage>
        <taxon>Eukaryota</taxon>
        <taxon>Fungi</taxon>
        <taxon>Dikarya</taxon>
        <taxon>Ascomycota</taxon>
        <taxon>Pezizomycotina</taxon>
        <taxon>Dothideomycetes</taxon>
        <taxon>Pleosporomycetidae</taxon>
        <taxon>Pleosporales</taxon>
        <taxon>Pleomassariaceae</taxon>
        <taxon>Pleomassaria</taxon>
    </lineage>
</organism>
<protein>
    <submittedName>
        <fullName evidence="1">Uncharacterized protein</fullName>
    </submittedName>
</protein>
<evidence type="ECO:0000313" key="1">
    <source>
        <dbReference type="EMBL" id="KAF2704602.1"/>
    </source>
</evidence>